<accession>A0A923I387</accession>
<dbReference type="PANTHER" id="PTHR43105:SF9">
    <property type="entry name" value="NADPH-FE(3+) OXIDOREDUCTASE SUBUNIT ALPHA"/>
    <property type="match status" value="1"/>
</dbReference>
<evidence type="ECO:0000256" key="10">
    <source>
        <dbReference type="ARBA" id="ARBA00023063"/>
    </source>
</evidence>
<keyword evidence="8" id="KW-0408">Iron</keyword>
<dbReference type="SUPFAM" id="SSF53706">
    <property type="entry name" value="Formate dehydrogenase/DMSO reductase, domains 1-3"/>
    <property type="match status" value="1"/>
</dbReference>
<comment type="cofactor">
    <cofactor evidence="1">
        <name>Mo-bis(molybdopterin guanine dinucleotide)</name>
        <dbReference type="ChEBI" id="CHEBI:60539"/>
    </cofactor>
</comment>
<dbReference type="Gene3D" id="2.20.25.90">
    <property type="entry name" value="ADC-like domains"/>
    <property type="match status" value="1"/>
</dbReference>
<dbReference type="GO" id="GO:0016491">
    <property type="term" value="F:oxidoreductase activity"/>
    <property type="evidence" value="ECO:0007669"/>
    <property type="project" value="UniProtKB-KW"/>
</dbReference>
<protein>
    <submittedName>
        <fullName evidence="12">Molybdopterin-dependent oxidoreductase</fullName>
    </submittedName>
</protein>
<feature type="domain" description="4Fe-4S Mo/W bis-MGD-type" evidence="11">
    <location>
        <begin position="4"/>
        <end position="60"/>
    </location>
</feature>
<keyword evidence="5" id="KW-0500">Molybdenum</keyword>
<evidence type="ECO:0000256" key="2">
    <source>
        <dbReference type="ARBA" id="ARBA00001966"/>
    </source>
</evidence>
<dbReference type="InterPro" id="IPR006656">
    <property type="entry name" value="Mopterin_OxRdtase"/>
</dbReference>
<dbReference type="SMART" id="SM00926">
    <property type="entry name" value="Molybdop_Fe4S4"/>
    <property type="match status" value="1"/>
</dbReference>
<dbReference type="Gene3D" id="3.40.50.740">
    <property type="match status" value="1"/>
</dbReference>
<dbReference type="InterPro" id="IPR006657">
    <property type="entry name" value="MoPterin_dinucl-bd_dom"/>
</dbReference>
<dbReference type="FunFam" id="3.40.228.10:FF:000002">
    <property type="entry name" value="Formate dehydrogenase subunit alpha"/>
    <property type="match status" value="1"/>
</dbReference>
<reference evidence="12" key="1">
    <citation type="submission" date="2020-08" db="EMBL/GenBank/DDBJ databases">
        <title>Novel species isolated from subtropical streams in China.</title>
        <authorList>
            <person name="Lu H."/>
        </authorList>
    </citation>
    <scope>NUCLEOTIDE SEQUENCE</scope>
    <source>
        <strain evidence="12">CY7W</strain>
    </source>
</reference>
<evidence type="ECO:0000256" key="3">
    <source>
        <dbReference type="ARBA" id="ARBA00008747"/>
    </source>
</evidence>
<evidence type="ECO:0000313" key="13">
    <source>
        <dbReference type="Proteomes" id="UP000612361"/>
    </source>
</evidence>
<evidence type="ECO:0000256" key="7">
    <source>
        <dbReference type="ARBA" id="ARBA00023002"/>
    </source>
</evidence>
<proteinExistence type="inferred from homology"/>
<keyword evidence="13" id="KW-1185">Reference proteome</keyword>
<comment type="cofactor">
    <cofactor evidence="2">
        <name>[4Fe-4S] cluster</name>
        <dbReference type="ChEBI" id="CHEBI:49883"/>
    </cofactor>
</comment>
<dbReference type="InterPro" id="IPR006963">
    <property type="entry name" value="Mopterin_OxRdtase_4Fe-4S_dom"/>
</dbReference>
<name>A0A923I387_9BURK</name>
<keyword evidence="4" id="KW-0004">4Fe-4S</keyword>
<dbReference type="PROSITE" id="PS51669">
    <property type="entry name" value="4FE4S_MOW_BIS_MGD"/>
    <property type="match status" value="1"/>
</dbReference>
<dbReference type="Pfam" id="PF00384">
    <property type="entry name" value="Molybdopterin"/>
    <property type="match status" value="1"/>
</dbReference>
<evidence type="ECO:0000256" key="9">
    <source>
        <dbReference type="ARBA" id="ARBA00023014"/>
    </source>
</evidence>
<dbReference type="PROSITE" id="PS00490">
    <property type="entry name" value="MOLYBDOPTERIN_PROK_2"/>
    <property type="match status" value="1"/>
</dbReference>
<evidence type="ECO:0000256" key="8">
    <source>
        <dbReference type="ARBA" id="ARBA00023004"/>
    </source>
</evidence>
<keyword evidence="6" id="KW-0479">Metal-binding</keyword>
<dbReference type="Gene3D" id="2.40.40.20">
    <property type="match status" value="1"/>
</dbReference>
<dbReference type="InterPro" id="IPR027467">
    <property type="entry name" value="MopterinOxRdtase_cofactor_BS"/>
</dbReference>
<dbReference type="Gene3D" id="3.40.228.10">
    <property type="entry name" value="Dimethylsulfoxide Reductase, domain 2"/>
    <property type="match status" value="1"/>
</dbReference>
<dbReference type="Pfam" id="PF01568">
    <property type="entry name" value="Molydop_binding"/>
    <property type="match status" value="1"/>
</dbReference>
<dbReference type="PROSITE" id="PS00551">
    <property type="entry name" value="MOLYBDOPTERIN_PROK_1"/>
    <property type="match status" value="1"/>
</dbReference>
<comment type="caution">
    <text evidence="12">The sequence shown here is derived from an EMBL/GenBank/DDBJ whole genome shotgun (WGS) entry which is preliminary data.</text>
</comment>
<dbReference type="InterPro" id="IPR041854">
    <property type="entry name" value="BFD-like_2Fe2S-bd_dom_sf"/>
</dbReference>
<evidence type="ECO:0000259" key="11">
    <source>
        <dbReference type="PROSITE" id="PS51669"/>
    </source>
</evidence>
<evidence type="ECO:0000256" key="1">
    <source>
        <dbReference type="ARBA" id="ARBA00001942"/>
    </source>
</evidence>
<dbReference type="EMBL" id="JACOGG010000008">
    <property type="protein sequence ID" value="MBC3935545.1"/>
    <property type="molecule type" value="Genomic_DNA"/>
</dbReference>
<evidence type="ECO:0000256" key="4">
    <source>
        <dbReference type="ARBA" id="ARBA00022485"/>
    </source>
</evidence>
<dbReference type="InterPro" id="IPR041957">
    <property type="entry name" value="CT_Nitrate-R-NapA-like"/>
</dbReference>
<dbReference type="InterPro" id="IPR050123">
    <property type="entry name" value="Prok_molybdopt-oxidoreductase"/>
</dbReference>
<dbReference type="GO" id="GO:0042128">
    <property type="term" value="P:nitrate assimilation"/>
    <property type="evidence" value="ECO:0007669"/>
    <property type="project" value="UniProtKB-KW"/>
</dbReference>
<sequence length="922" mass="102364">MSVITETRSTCCYCGVGCGVLISASGNQITGVRGDPDHPANFGRLCSKGSQLHLTSTPLIQAHRRLHTPMLRQHRNETLQHADWNTVTALMASRIVSTVRQYGPDSIGFYVSGQLLTEDYYLFNKLARGLIGTNQIDSNSRLCMSSAVAGYKQSLGSDAPPCNYEDLDCADLVLIIGANPAYAHPVLYRRLEAARHKRPQMKVVVVDPRRTDSAQDADLHLAIKPGTDVALLNGLLHICLWEGWIRQDWIDAHTTGFTELRNSVRSYTPEYTASVCGVKPEDLHQLAEWFYKAPASLSLYCQGLNQSSSGTAKNSALINLHLITAQIGRPGTGPFSLTGQPNAMGGRETGSMSTLLCGHRDIQNPADRAEVAAAWGIDTLPDQAGSTAVDMFEAVRNGRIRILWIVCTNPAQSLPAQAQVRAALEAAELVIVQEAFADTATCRYADILLPAASWGEKEGTVTNSERRISRVRAAISPPGMAKPDWWIASQIGQAIQQHFPLKKNLKLSYEGPQQIWNEHRELTRGQDLDITGLSYAMLEQHPQQWPCPTGQTSGKPRLYTDFRFQHADGKARLIETPYQSAQDKVTPRTPFILSTGRIRDQWHGMSRTGANNAAFSHQPQPFLEMHPADMQSRLLQDGDMVHISNQRGQQYWRIIGNPALRPGLLWLPMHWGEEYVWGYEDGQTAYGVNTLVSPALDPQSRQPELKYTTVSLRKQEFPWRLSITSWLKPDSAHEKQKECRRLLGHLPYAECIPFGAVAKGLSVFAVMNAPDHQLLHALKQLFELNSPDVMQYSDSQRSTRLVRLAQQQLQTVLQFGTQTLPDWLSVWLTTQVTVNVPASQLFQQQAPDGKATVAVTQICQCMGVSASSISQFLQKQQVPASAYEEQQLLQNLQQTLGCGTRCGSCVPELKQKIRHLRETASN</sequence>
<dbReference type="Proteomes" id="UP000612361">
    <property type="component" value="Unassembled WGS sequence"/>
</dbReference>
<dbReference type="InterPro" id="IPR009010">
    <property type="entry name" value="Asp_de-COase-like_dom_sf"/>
</dbReference>
<keyword evidence="10" id="KW-0534">Nitrate assimilation</keyword>
<dbReference type="CDD" id="cd02754">
    <property type="entry name" value="MopB_Nitrate-R-NapA-like"/>
    <property type="match status" value="1"/>
</dbReference>
<dbReference type="InterPro" id="IPR006655">
    <property type="entry name" value="Mopterin_OxRdtase_prok_CS"/>
</dbReference>
<gene>
    <name evidence="12" type="ORF">H8K47_09240</name>
</gene>
<comment type="similarity">
    <text evidence="3">Belongs to the prokaryotic molybdopterin-containing oxidoreductase family. NasA/NapA/NarB subfamily.</text>
</comment>
<dbReference type="GO" id="GO:0016020">
    <property type="term" value="C:membrane"/>
    <property type="evidence" value="ECO:0007669"/>
    <property type="project" value="TreeGrafter"/>
</dbReference>
<dbReference type="GO" id="GO:0051539">
    <property type="term" value="F:4 iron, 4 sulfur cluster binding"/>
    <property type="evidence" value="ECO:0007669"/>
    <property type="project" value="UniProtKB-KW"/>
</dbReference>
<dbReference type="GO" id="GO:0046872">
    <property type="term" value="F:metal ion binding"/>
    <property type="evidence" value="ECO:0007669"/>
    <property type="project" value="UniProtKB-KW"/>
</dbReference>
<dbReference type="GO" id="GO:0043546">
    <property type="term" value="F:molybdopterin cofactor binding"/>
    <property type="evidence" value="ECO:0007669"/>
    <property type="project" value="InterPro"/>
</dbReference>
<keyword evidence="9" id="KW-0411">Iron-sulfur</keyword>
<dbReference type="RefSeq" id="WP_186881122.1">
    <property type="nucleotide sequence ID" value="NZ_JACOGG010000008.1"/>
</dbReference>
<dbReference type="AlphaFoldDB" id="A0A923I387"/>
<organism evidence="12 13">
    <name type="scientific">Undibacterium rugosum</name>
    <dbReference type="NCBI Taxonomy" id="2762291"/>
    <lineage>
        <taxon>Bacteria</taxon>
        <taxon>Pseudomonadati</taxon>
        <taxon>Pseudomonadota</taxon>
        <taxon>Betaproteobacteria</taxon>
        <taxon>Burkholderiales</taxon>
        <taxon>Oxalobacteraceae</taxon>
        <taxon>Undibacterium</taxon>
    </lineage>
</organism>
<evidence type="ECO:0000313" key="12">
    <source>
        <dbReference type="EMBL" id="MBC3935545.1"/>
    </source>
</evidence>
<dbReference type="PANTHER" id="PTHR43105">
    <property type="entry name" value="RESPIRATORY NITRATE REDUCTASE"/>
    <property type="match status" value="1"/>
</dbReference>
<dbReference type="Pfam" id="PF04879">
    <property type="entry name" value="Molybdop_Fe4S4"/>
    <property type="match status" value="1"/>
</dbReference>
<dbReference type="Gene3D" id="1.10.10.1100">
    <property type="entry name" value="BFD-like [2Fe-2S]-binding domain"/>
    <property type="match status" value="1"/>
</dbReference>
<dbReference type="SUPFAM" id="SSF50692">
    <property type="entry name" value="ADC-like"/>
    <property type="match status" value="1"/>
</dbReference>
<dbReference type="CDD" id="cd02791">
    <property type="entry name" value="MopB_CT_Nitrate-R-NapA-like"/>
    <property type="match status" value="1"/>
</dbReference>
<dbReference type="GO" id="GO:0045333">
    <property type="term" value="P:cellular respiration"/>
    <property type="evidence" value="ECO:0007669"/>
    <property type="project" value="UniProtKB-ARBA"/>
</dbReference>
<dbReference type="GO" id="GO:1990204">
    <property type="term" value="C:oxidoreductase complex"/>
    <property type="evidence" value="ECO:0007669"/>
    <property type="project" value="UniProtKB-ARBA"/>
</dbReference>
<evidence type="ECO:0000256" key="6">
    <source>
        <dbReference type="ARBA" id="ARBA00022723"/>
    </source>
</evidence>
<keyword evidence="7" id="KW-0560">Oxidoreductase</keyword>
<evidence type="ECO:0000256" key="5">
    <source>
        <dbReference type="ARBA" id="ARBA00022505"/>
    </source>
</evidence>